<gene>
    <name evidence="3" type="ORF">NCTC11923_00227</name>
</gene>
<feature type="region of interest" description="Disordered" evidence="1">
    <location>
        <begin position="1"/>
        <end position="59"/>
    </location>
</feature>
<evidence type="ECO:0000313" key="4">
    <source>
        <dbReference type="Proteomes" id="UP000276899"/>
    </source>
</evidence>
<dbReference type="EMBL" id="LR134363">
    <property type="protein sequence ID" value="VEG73618.1"/>
    <property type="molecule type" value="Genomic_DNA"/>
</dbReference>
<name>A0A3S5EM17_9ACTO</name>
<feature type="transmembrane region" description="Helical" evidence="2">
    <location>
        <begin position="83"/>
        <end position="103"/>
    </location>
</feature>
<accession>A0A3S5EM17</accession>
<reference evidence="3 4" key="1">
    <citation type="submission" date="2018-12" db="EMBL/GenBank/DDBJ databases">
        <authorList>
            <consortium name="Pathogen Informatics"/>
        </authorList>
    </citation>
    <scope>NUCLEOTIDE SEQUENCE [LARGE SCALE GENOMIC DNA]</scope>
    <source>
        <strain evidence="3 4">NCTC11923</strain>
    </source>
</reference>
<dbReference type="KEGG" id="asla:NCTC11923_00227"/>
<feature type="transmembrane region" description="Helical" evidence="2">
    <location>
        <begin position="197"/>
        <end position="222"/>
    </location>
</feature>
<evidence type="ECO:0000256" key="1">
    <source>
        <dbReference type="SAM" id="MobiDB-lite"/>
    </source>
</evidence>
<dbReference type="AlphaFoldDB" id="A0A3S5EM17"/>
<evidence type="ECO:0000256" key="2">
    <source>
        <dbReference type="SAM" id="Phobius"/>
    </source>
</evidence>
<organism evidence="3 4">
    <name type="scientific">Actinomyces slackii</name>
    <dbReference type="NCBI Taxonomy" id="52774"/>
    <lineage>
        <taxon>Bacteria</taxon>
        <taxon>Bacillati</taxon>
        <taxon>Actinomycetota</taxon>
        <taxon>Actinomycetes</taxon>
        <taxon>Actinomycetales</taxon>
        <taxon>Actinomycetaceae</taxon>
        <taxon>Actinomyces</taxon>
    </lineage>
</organism>
<keyword evidence="2" id="KW-1133">Transmembrane helix</keyword>
<evidence type="ECO:0000313" key="3">
    <source>
        <dbReference type="EMBL" id="VEG73618.1"/>
    </source>
</evidence>
<keyword evidence="4" id="KW-1185">Reference proteome</keyword>
<dbReference type="Proteomes" id="UP000276899">
    <property type="component" value="Chromosome"/>
</dbReference>
<protein>
    <submittedName>
        <fullName evidence="3">Uncharacterized protein</fullName>
    </submittedName>
</protein>
<keyword evidence="2" id="KW-0812">Transmembrane</keyword>
<keyword evidence="2" id="KW-0472">Membrane</keyword>
<sequence length="230" mass="23757">MPRMPGSEEPEAPPAYGQRVSPEELAILRAEQGLDPLPEHADPDPDDAGPVSGWKAPKGGVRLDAWSRAQSDGAPAPRRGWRVLAVGLVLMLVVPVLLLVGALRTAVDWSGAPPTALGESGTVQLNKGTRAMVYAGPTDSTADCTITNPQGAAVVKEESGLVPLASFTASQAGAYTVTCSAGTEGMMVGPPIRAERIAVANVMIMGALLCGFTGLAVTVVGISRLRRGQR</sequence>
<dbReference type="RefSeq" id="WP_126412037.1">
    <property type="nucleotide sequence ID" value="NZ_CBCRWE010000044.1"/>
</dbReference>
<proteinExistence type="predicted"/>